<gene>
    <name evidence="4" type="ORF">B1B05_16495</name>
</gene>
<accession>A0ABX4E4L7</accession>
<feature type="transmembrane region" description="Helical" evidence="2">
    <location>
        <begin position="464"/>
        <end position="483"/>
    </location>
</feature>
<protein>
    <recommendedName>
        <fullName evidence="3">DUF2207 domain-containing protein</fullName>
    </recommendedName>
</protein>
<dbReference type="Pfam" id="PF09972">
    <property type="entry name" value="DUF2207"/>
    <property type="match status" value="1"/>
</dbReference>
<keyword evidence="5" id="KW-1185">Reference proteome</keyword>
<organism evidence="4 5">
    <name type="scientific">Domibacillus enclensis</name>
    <dbReference type="NCBI Taxonomy" id="1017273"/>
    <lineage>
        <taxon>Bacteria</taxon>
        <taxon>Bacillati</taxon>
        <taxon>Bacillota</taxon>
        <taxon>Bacilli</taxon>
        <taxon>Bacillales</taxon>
        <taxon>Bacillaceae</taxon>
        <taxon>Domibacillus</taxon>
    </lineage>
</organism>
<keyword evidence="2" id="KW-0472">Membrane</keyword>
<dbReference type="EMBL" id="MWSK01000010">
    <property type="protein sequence ID" value="OXS74491.1"/>
    <property type="molecule type" value="Genomic_DNA"/>
</dbReference>
<name>A0ABX4E4L7_9BACI</name>
<evidence type="ECO:0000259" key="3">
    <source>
        <dbReference type="Pfam" id="PF09972"/>
    </source>
</evidence>
<feature type="compositionally biased region" description="Gly residues" evidence="1">
    <location>
        <begin position="620"/>
        <end position="644"/>
    </location>
</feature>
<evidence type="ECO:0000256" key="2">
    <source>
        <dbReference type="SAM" id="Phobius"/>
    </source>
</evidence>
<feature type="transmembrane region" description="Helical" evidence="2">
    <location>
        <begin position="490"/>
        <end position="507"/>
    </location>
</feature>
<feature type="domain" description="DUF2207" evidence="3">
    <location>
        <begin position="41"/>
        <end position="224"/>
    </location>
</feature>
<sequence>MFSFLSIVWIKKEVPALKKSLLLFTLFLFSFATPSYARSYSIDEVHIRAWVQTNGNVLVNEVFHYTFSGTYDHVFRSVHTEGHDGVQKFEAYELLDSSAEPGFITERELQPLPVTQKENRYSAELASKDERKAIFFTYELLNSVQTYDTYSDVAIPFFGTDENHDKTLENVTIDVVFPEAIKPSQYYAFMHDRLGSVSEKGAEVVRFTTPKSPLYSLTEVRVLFPSSVMASSQPTTKAPVTMMEAVEQENQLAQSFYQKEEQKQKLETILKVLSGALSLGILVVFLLRFRGGSGDSNSVLHQNPLTLYMIDRNGSPDEYALLAGLYSLVEKGMADAQVVPSKGRFQKDPDAPNQTLRFTLKGNHKHAVTCDQQLIKMLFKNRNTFTLHDIAGLTKLEKKEKKGVNLSSKVRHYQDQQNEWTDCVVKEMKKEGFFSNSIPSCLKISMLLSVYSFILYAYTIDSLGASASMLYGVIGFLLLLLIWRKPKKRWPAILFYTTSLTAVAMLYDTDSAIWLLSFILTSALLYTLTPRFLLSNEAAVTKADIYAFKKVAKRTDNLSDKWTVRSILLRTKRADAKGTVDSSLAAAAPFTYLLLTEQEPIQYMTQTWKWSTPPGSSSSDGGGGYFGDSGGGDSGGDGGGGGAD</sequence>
<dbReference type="Proteomes" id="UP000215545">
    <property type="component" value="Unassembled WGS sequence"/>
</dbReference>
<keyword evidence="2" id="KW-0812">Transmembrane</keyword>
<feature type="transmembrane region" description="Helical" evidence="2">
    <location>
        <begin position="513"/>
        <end position="534"/>
    </location>
</feature>
<reference evidence="5" key="1">
    <citation type="submission" date="2017-03" db="EMBL/GenBank/DDBJ databases">
        <title>Bacillus sp. V-88(T) DSM27956, whole genome shotgun sequencing project.</title>
        <authorList>
            <person name="Dastager S.G."/>
            <person name="Neurgaonkar P.S."/>
            <person name="Dharne M.S."/>
        </authorList>
    </citation>
    <scope>NUCLEOTIDE SEQUENCE [LARGE SCALE GENOMIC DNA]</scope>
    <source>
        <strain evidence="5">DSM 25145</strain>
    </source>
</reference>
<proteinExistence type="predicted"/>
<feature type="transmembrane region" description="Helical" evidence="2">
    <location>
        <begin position="438"/>
        <end position="458"/>
    </location>
</feature>
<evidence type="ECO:0000256" key="1">
    <source>
        <dbReference type="SAM" id="MobiDB-lite"/>
    </source>
</evidence>
<comment type="caution">
    <text evidence="4">The sequence shown here is derived from an EMBL/GenBank/DDBJ whole genome shotgun (WGS) entry which is preliminary data.</text>
</comment>
<dbReference type="InterPro" id="IPR018702">
    <property type="entry name" value="DUF2207"/>
</dbReference>
<evidence type="ECO:0000313" key="4">
    <source>
        <dbReference type="EMBL" id="OXS74491.1"/>
    </source>
</evidence>
<keyword evidence="2" id="KW-1133">Transmembrane helix</keyword>
<evidence type="ECO:0000313" key="5">
    <source>
        <dbReference type="Proteomes" id="UP000215545"/>
    </source>
</evidence>
<feature type="region of interest" description="Disordered" evidence="1">
    <location>
        <begin position="608"/>
        <end position="644"/>
    </location>
</feature>